<evidence type="ECO:0000256" key="3">
    <source>
        <dbReference type="ARBA" id="ARBA00023274"/>
    </source>
</evidence>
<feature type="compositionally biased region" description="Polar residues" evidence="6">
    <location>
        <begin position="35"/>
        <end position="44"/>
    </location>
</feature>
<proteinExistence type="inferred from homology"/>
<accession>A0ABR0K1V4</accession>
<dbReference type="InterPro" id="IPR020568">
    <property type="entry name" value="Ribosomal_Su5_D2-typ_SF"/>
</dbReference>
<reference evidence="8 9" key="1">
    <citation type="submission" date="2023-08" db="EMBL/GenBank/DDBJ databases">
        <title>Black Yeasts Isolated from many extreme environments.</title>
        <authorList>
            <person name="Coleine C."/>
            <person name="Stajich J.E."/>
            <person name="Selbmann L."/>
        </authorList>
    </citation>
    <scope>NUCLEOTIDE SEQUENCE [LARGE SCALE GENOMIC DNA]</scope>
    <source>
        <strain evidence="8 9">CCFEE 5885</strain>
    </source>
</reference>
<gene>
    <name evidence="8" type="primary">MRPS5</name>
    <name evidence="8" type="ORF">LTR24_008026</name>
</gene>
<dbReference type="GO" id="GO:0005840">
    <property type="term" value="C:ribosome"/>
    <property type="evidence" value="ECO:0007669"/>
    <property type="project" value="UniProtKB-KW"/>
</dbReference>
<evidence type="ECO:0000256" key="1">
    <source>
        <dbReference type="ARBA" id="ARBA00008945"/>
    </source>
</evidence>
<evidence type="ECO:0000256" key="4">
    <source>
        <dbReference type="PROSITE-ProRule" id="PRU00268"/>
    </source>
</evidence>
<protein>
    <submittedName>
        <fullName evidence="8">28S ribosomal protein S5, mitochondrial</fullName>
    </submittedName>
</protein>
<dbReference type="Proteomes" id="UP001345013">
    <property type="component" value="Unassembled WGS sequence"/>
</dbReference>
<keyword evidence="3 4" id="KW-0687">Ribonucleoprotein</keyword>
<comment type="similarity">
    <text evidence="1 5">Belongs to the universal ribosomal protein uS5 family.</text>
</comment>
<organism evidence="8 9">
    <name type="scientific">Lithohypha guttulata</name>
    <dbReference type="NCBI Taxonomy" id="1690604"/>
    <lineage>
        <taxon>Eukaryota</taxon>
        <taxon>Fungi</taxon>
        <taxon>Dikarya</taxon>
        <taxon>Ascomycota</taxon>
        <taxon>Pezizomycotina</taxon>
        <taxon>Eurotiomycetes</taxon>
        <taxon>Chaetothyriomycetidae</taxon>
        <taxon>Chaetothyriales</taxon>
        <taxon>Trichomeriaceae</taxon>
        <taxon>Lithohypha</taxon>
    </lineage>
</organism>
<feature type="region of interest" description="Disordered" evidence="6">
    <location>
        <begin position="208"/>
        <end position="234"/>
    </location>
</feature>
<name>A0ABR0K1V4_9EURO</name>
<evidence type="ECO:0000256" key="5">
    <source>
        <dbReference type="RuleBase" id="RU003823"/>
    </source>
</evidence>
<dbReference type="EMBL" id="JAVRRG010000130">
    <property type="protein sequence ID" value="KAK5081937.1"/>
    <property type="molecule type" value="Genomic_DNA"/>
</dbReference>
<evidence type="ECO:0000313" key="9">
    <source>
        <dbReference type="Proteomes" id="UP001345013"/>
    </source>
</evidence>
<dbReference type="SUPFAM" id="SSF54768">
    <property type="entry name" value="dsRNA-binding domain-like"/>
    <property type="match status" value="1"/>
</dbReference>
<evidence type="ECO:0000256" key="2">
    <source>
        <dbReference type="ARBA" id="ARBA00022980"/>
    </source>
</evidence>
<dbReference type="InterPro" id="IPR014721">
    <property type="entry name" value="Ribsml_uS5_D2-typ_fold_subgr"/>
</dbReference>
<comment type="caution">
    <text evidence="8">The sequence shown here is derived from an EMBL/GenBank/DDBJ whole genome shotgun (WGS) entry which is preliminary data.</text>
</comment>
<evidence type="ECO:0000259" key="7">
    <source>
        <dbReference type="PROSITE" id="PS50881"/>
    </source>
</evidence>
<dbReference type="Gene3D" id="3.30.160.20">
    <property type="match status" value="1"/>
</dbReference>
<dbReference type="Gene3D" id="3.30.230.10">
    <property type="match status" value="1"/>
</dbReference>
<feature type="domain" description="S5 DRBM" evidence="7">
    <location>
        <begin position="257"/>
        <end position="320"/>
    </location>
</feature>
<keyword evidence="9" id="KW-1185">Reference proteome</keyword>
<evidence type="ECO:0000256" key="6">
    <source>
        <dbReference type="SAM" id="MobiDB-lite"/>
    </source>
</evidence>
<dbReference type="InterPro" id="IPR000851">
    <property type="entry name" value="Ribosomal_uS5"/>
</dbReference>
<dbReference type="PANTHER" id="PTHR48277">
    <property type="entry name" value="MITOCHONDRIAL RIBOSOMAL PROTEIN S5"/>
    <property type="match status" value="1"/>
</dbReference>
<dbReference type="PROSITE" id="PS50881">
    <property type="entry name" value="S5_DSRBD"/>
    <property type="match status" value="1"/>
</dbReference>
<evidence type="ECO:0000313" key="8">
    <source>
        <dbReference type="EMBL" id="KAK5081937.1"/>
    </source>
</evidence>
<dbReference type="PANTHER" id="PTHR48277:SF1">
    <property type="entry name" value="MITOCHONDRIAL RIBOSOMAL PROTEIN S5"/>
    <property type="match status" value="1"/>
</dbReference>
<feature type="compositionally biased region" description="Low complexity" evidence="6">
    <location>
        <begin position="20"/>
        <end position="34"/>
    </location>
</feature>
<feature type="region of interest" description="Disordered" evidence="6">
    <location>
        <begin position="16"/>
        <end position="63"/>
    </location>
</feature>
<dbReference type="InterPro" id="IPR005324">
    <property type="entry name" value="Ribosomal_uS5_C"/>
</dbReference>
<keyword evidence="2 4" id="KW-0689">Ribosomal protein</keyword>
<dbReference type="SUPFAM" id="SSF54211">
    <property type="entry name" value="Ribosomal protein S5 domain 2-like"/>
    <property type="match status" value="1"/>
</dbReference>
<dbReference type="Pfam" id="PF00333">
    <property type="entry name" value="Ribosomal_S5"/>
    <property type="match status" value="1"/>
</dbReference>
<sequence>MSVARPAKCLFCTFKQAARSSKPSTSTSTSTSTSAPRQFSSSPVKPNPRSRHGPAKQQQEKSVVDEIRPLSEEQINQNYTPEQAEAIKQTQQYLKKSFEDMTSSTARNLKPWTMTYVQPMTEIDPVLDKAVKAPWTNLDDNSRLKTEGELTEDIMRFMQSMPDGEKDAETALQNFLATNRITVGKPEAEHNPRSAIAPQTGKMVKQNLLPGQQPADPAQKSKGGRGKEGEGQDQEVSPALIRLMQMTGYNQRQLSALRVKSIISHRVVNQTRLGKIQKQYWLSVAGNQNGLLGIGEGKSEESAEGMIQSQYRAIRNMVPVMRYEGRTIYGNVKGKEGATELELYARPPGFGLRCQQYIYEMCRAAGISDIAARVTRARNPMNTVKAAFQALQSQKDPEEIAKGRGKKLVDVRKVYYAGNV</sequence>
<dbReference type="Pfam" id="PF03719">
    <property type="entry name" value="Ribosomal_S5_C"/>
    <property type="match status" value="1"/>
</dbReference>
<dbReference type="InterPro" id="IPR013810">
    <property type="entry name" value="Ribosomal_uS5_N"/>
</dbReference>